<gene>
    <name evidence="1" type="ORF">FHR70_000736</name>
</gene>
<protein>
    <recommendedName>
        <fullName evidence="3">NTP pyrophosphohydrolase MazG putative catalytic core domain-containing protein</fullName>
    </recommendedName>
</protein>
<reference evidence="1 2" key="1">
    <citation type="submission" date="2020-08" db="EMBL/GenBank/DDBJ databases">
        <title>The Agave Microbiome: Exploring the role of microbial communities in plant adaptations to desert environments.</title>
        <authorList>
            <person name="Partida-Martinez L.P."/>
        </authorList>
    </citation>
    <scope>NUCLEOTIDE SEQUENCE [LARGE SCALE GENOMIC DNA]</scope>
    <source>
        <strain evidence="1 2">AT3.9</strain>
    </source>
</reference>
<comment type="caution">
    <text evidence="1">The sequence shown here is derived from an EMBL/GenBank/DDBJ whole genome shotgun (WGS) entry which is preliminary data.</text>
</comment>
<sequence>MTTPLNQAAQELEAIMATTPYIGGIQHTRGIERAVEGLDILQDLCHSLACLSGWWTDKATGERKTLEQVNVAEKLCLIHSEISEAMEGDRKKLMDDHLPHRQMIEVELADALIRILDLGGFLELDITSAAIEKLAYNQRRADHKLETRQLAGGKAY</sequence>
<evidence type="ECO:0008006" key="3">
    <source>
        <dbReference type="Google" id="ProtNLM"/>
    </source>
</evidence>
<accession>A0A7W4VI91</accession>
<dbReference type="RefSeq" id="WP_210277458.1">
    <property type="nucleotide sequence ID" value="NZ_JACHWB010000001.1"/>
</dbReference>
<dbReference type="Proteomes" id="UP000532010">
    <property type="component" value="Unassembled WGS sequence"/>
</dbReference>
<organism evidence="1 2">
    <name type="scientific">Microvirga lupini</name>
    <dbReference type="NCBI Taxonomy" id="420324"/>
    <lineage>
        <taxon>Bacteria</taxon>
        <taxon>Pseudomonadati</taxon>
        <taxon>Pseudomonadota</taxon>
        <taxon>Alphaproteobacteria</taxon>
        <taxon>Hyphomicrobiales</taxon>
        <taxon>Methylobacteriaceae</taxon>
        <taxon>Microvirga</taxon>
    </lineage>
</organism>
<proteinExistence type="predicted"/>
<dbReference type="EMBL" id="JACHWB010000001">
    <property type="protein sequence ID" value="MBB3017696.1"/>
    <property type="molecule type" value="Genomic_DNA"/>
</dbReference>
<evidence type="ECO:0000313" key="1">
    <source>
        <dbReference type="EMBL" id="MBB3017696.1"/>
    </source>
</evidence>
<name>A0A7W4VI91_9HYPH</name>
<dbReference type="SUPFAM" id="SSF101386">
    <property type="entry name" value="all-alpha NTP pyrophosphatases"/>
    <property type="match status" value="1"/>
</dbReference>
<dbReference type="AlphaFoldDB" id="A0A7W4VI91"/>
<keyword evidence="2" id="KW-1185">Reference proteome</keyword>
<evidence type="ECO:0000313" key="2">
    <source>
        <dbReference type="Proteomes" id="UP000532010"/>
    </source>
</evidence>
<dbReference type="CDD" id="cd11542">
    <property type="entry name" value="NTP-PPase_u5"/>
    <property type="match status" value="1"/>
</dbReference>
<dbReference type="Gene3D" id="1.10.287.1080">
    <property type="entry name" value="MazG-like"/>
    <property type="match status" value="1"/>
</dbReference>